<dbReference type="SUPFAM" id="SSF64356">
    <property type="entry name" value="SNARE-like"/>
    <property type="match status" value="1"/>
</dbReference>
<protein>
    <submittedName>
        <fullName evidence="1">Transport protein particle complex subunit</fullName>
    </submittedName>
</protein>
<dbReference type="InterPro" id="IPR006722">
    <property type="entry name" value="Sedlin"/>
</dbReference>
<dbReference type="Proteomes" id="UP000188533">
    <property type="component" value="Unassembled WGS sequence"/>
</dbReference>
<organism evidence="1 2">
    <name type="scientific">Lentinula edodes</name>
    <name type="common">Shiitake mushroom</name>
    <name type="synonym">Lentinus edodes</name>
    <dbReference type="NCBI Taxonomy" id="5353"/>
    <lineage>
        <taxon>Eukaryota</taxon>
        <taxon>Fungi</taxon>
        <taxon>Dikarya</taxon>
        <taxon>Basidiomycota</taxon>
        <taxon>Agaricomycotina</taxon>
        <taxon>Agaricomycetes</taxon>
        <taxon>Agaricomycetidae</taxon>
        <taxon>Agaricales</taxon>
        <taxon>Marasmiineae</taxon>
        <taxon>Omphalotaceae</taxon>
        <taxon>Lentinula</taxon>
    </lineage>
</organism>
<gene>
    <name evidence="1" type="ORF">LENED_003491</name>
</gene>
<dbReference type="STRING" id="5353.A0A1Q3E3R7"/>
<dbReference type="PANTHER" id="PTHR12403">
    <property type="entry name" value="TRAFFICKING PROTEIN PARTICLE COMPLEX SUBUNIT 2"/>
    <property type="match status" value="1"/>
</dbReference>
<name>A0A1Q3E3R7_LENED</name>
<sequence>MIANASLDAVEDVMRKEGTMYLKSVDKFNEWTVSAFITPGNTKFVLLHEAKNDEGIKSFFLDVWELYVKYPLASLHNCIDFFTFNNLR</sequence>
<dbReference type="Pfam" id="PF04628">
    <property type="entry name" value="Sedlin_N"/>
    <property type="match status" value="1"/>
</dbReference>
<accession>A0A1Q3E3R7</accession>
<dbReference type="Gene3D" id="3.30.450.70">
    <property type="match status" value="1"/>
</dbReference>
<reference evidence="1 2" key="2">
    <citation type="submission" date="2017-02" db="EMBL/GenBank/DDBJ databases">
        <title>A genome survey and senescence transcriptome analysis in Lentinula edodes.</title>
        <authorList>
            <person name="Sakamoto Y."/>
            <person name="Nakade K."/>
            <person name="Sato S."/>
            <person name="Yoshida Y."/>
            <person name="Miyazaki K."/>
            <person name="Natsume S."/>
            <person name="Konno N."/>
        </authorList>
    </citation>
    <scope>NUCLEOTIDE SEQUENCE [LARGE SCALE GENOMIC DNA]</scope>
    <source>
        <strain evidence="1 2">NBRC 111202</strain>
    </source>
</reference>
<comment type="caution">
    <text evidence="1">The sequence shown here is derived from an EMBL/GenBank/DDBJ whole genome shotgun (WGS) entry which is preliminary data.</text>
</comment>
<keyword evidence="2" id="KW-1185">Reference proteome</keyword>
<dbReference type="CDD" id="cd14825">
    <property type="entry name" value="TRAPPC2_sedlin"/>
    <property type="match status" value="1"/>
</dbReference>
<reference evidence="1 2" key="1">
    <citation type="submission" date="2016-08" db="EMBL/GenBank/DDBJ databases">
        <authorList>
            <consortium name="Lentinula edodes genome sequencing consortium"/>
            <person name="Sakamoto Y."/>
            <person name="Nakade K."/>
            <person name="Sato S."/>
            <person name="Yoshida Y."/>
            <person name="Miyazaki K."/>
            <person name="Natsume S."/>
            <person name="Konno N."/>
        </authorList>
    </citation>
    <scope>NUCLEOTIDE SEQUENCE [LARGE SCALE GENOMIC DNA]</scope>
    <source>
        <strain evidence="1 2">NBRC 111202</strain>
    </source>
</reference>
<proteinExistence type="predicted"/>
<dbReference type="GO" id="GO:0006888">
    <property type="term" value="P:endoplasmic reticulum to Golgi vesicle-mediated transport"/>
    <property type="evidence" value="ECO:0007669"/>
    <property type="project" value="InterPro"/>
</dbReference>
<dbReference type="InterPro" id="IPR011012">
    <property type="entry name" value="Longin-like_dom_sf"/>
</dbReference>
<evidence type="ECO:0000313" key="1">
    <source>
        <dbReference type="EMBL" id="GAW01870.1"/>
    </source>
</evidence>
<evidence type="ECO:0000313" key="2">
    <source>
        <dbReference type="Proteomes" id="UP000188533"/>
    </source>
</evidence>
<dbReference type="GO" id="GO:0005737">
    <property type="term" value="C:cytoplasm"/>
    <property type="evidence" value="ECO:0007669"/>
    <property type="project" value="GOC"/>
</dbReference>
<dbReference type="EMBL" id="BDGU01000078">
    <property type="protein sequence ID" value="GAW01870.1"/>
    <property type="molecule type" value="Genomic_DNA"/>
</dbReference>
<dbReference type="AlphaFoldDB" id="A0A1Q3E3R7"/>